<organism evidence="2 3">
    <name type="scientific">Arabidopsis arenosa</name>
    <name type="common">Sand rock-cress</name>
    <name type="synonym">Cardaminopsis arenosa</name>
    <dbReference type="NCBI Taxonomy" id="38785"/>
    <lineage>
        <taxon>Eukaryota</taxon>
        <taxon>Viridiplantae</taxon>
        <taxon>Streptophyta</taxon>
        <taxon>Embryophyta</taxon>
        <taxon>Tracheophyta</taxon>
        <taxon>Spermatophyta</taxon>
        <taxon>Magnoliopsida</taxon>
        <taxon>eudicotyledons</taxon>
        <taxon>Gunneridae</taxon>
        <taxon>Pentapetalae</taxon>
        <taxon>rosids</taxon>
        <taxon>malvids</taxon>
        <taxon>Brassicales</taxon>
        <taxon>Brassicaceae</taxon>
        <taxon>Camelineae</taxon>
        <taxon>Arabidopsis</taxon>
    </lineage>
</organism>
<evidence type="ECO:0000313" key="2">
    <source>
        <dbReference type="EMBL" id="CAE5963201.1"/>
    </source>
</evidence>
<gene>
    <name evidence="2" type="ORF">AARE701A_LOCUS4752</name>
</gene>
<accession>A0A8S1ZUQ2</accession>
<dbReference type="AlphaFoldDB" id="A0A8S1ZUQ2"/>
<dbReference type="Pfam" id="PF08268">
    <property type="entry name" value="FBA_3"/>
    <property type="match status" value="2"/>
</dbReference>
<feature type="domain" description="F-box associated beta-propeller type 3" evidence="1">
    <location>
        <begin position="28"/>
        <end position="99"/>
    </location>
</feature>
<keyword evidence="3" id="KW-1185">Reference proteome</keyword>
<evidence type="ECO:0000313" key="3">
    <source>
        <dbReference type="Proteomes" id="UP000682877"/>
    </source>
</evidence>
<dbReference type="InterPro" id="IPR013187">
    <property type="entry name" value="F-box-assoc_dom_typ3"/>
</dbReference>
<dbReference type="PANTHER" id="PTHR31111:SF132">
    <property type="entry name" value="F-BOX ASSOCIATED UBIQUITINATION EFFECTOR FAMILY PROTEIN-RELATED"/>
    <property type="match status" value="1"/>
</dbReference>
<dbReference type="InterPro" id="IPR017451">
    <property type="entry name" value="F-box-assoc_interact_dom"/>
</dbReference>
<name>A0A8S1ZUQ2_ARAAE</name>
<sequence length="255" mass="29150">MGDNMRIENAFAFTLSLKAFQEWSDGKHYDISPPVHGLLCCYSNNKSVICNPSSGRYFDLPDVTQASEFFLGFDPVCNVLKVLAMAKYDSCTETRVLTLIPDEEFSIISLPQEIEVENYFLYRSCDMLVTFNGKLAIARDENEDGALTIWNLEEDATTWCKKQFLVPLFREGFEEEGFKFIGTVGSSVHIYAPRYDSFLPRYESVIDQYVIYHDPNKQIVEKVRIEGDFRDFAGSIEPFLDYIENPALSPIGPPF</sequence>
<proteinExistence type="predicted"/>
<feature type="domain" description="F-box associated beta-propeller type 3" evidence="1">
    <location>
        <begin position="102"/>
        <end position="228"/>
    </location>
</feature>
<reference evidence="2" key="1">
    <citation type="submission" date="2021-01" db="EMBL/GenBank/DDBJ databases">
        <authorList>
            <person name="Bezrukov I."/>
        </authorList>
    </citation>
    <scope>NUCLEOTIDE SEQUENCE</scope>
</reference>
<evidence type="ECO:0000259" key="1">
    <source>
        <dbReference type="Pfam" id="PF08268"/>
    </source>
</evidence>
<dbReference type="PANTHER" id="PTHR31111">
    <property type="entry name" value="BNAA05G37150D PROTEIN-RELATED"/>
    <property type="match status" value="1"/>
</dbReference>
<dbReference type="NCBIfam" id="TIGR01640">
    <property type="entry name" value="F_box_assoc_1"/>
    <property type="match status" value="1"/>
</dbReference>
<dbReference type="EMBL" id="LR999452">
    <property type="protein sequence ID" value="CAE5963201.1"/>
    <property type="molecule type" value="Genomic_DNA"/>
</dbReference>
<dbReference type="Proteomes" id="UP000682877">
    <property type="component" value="Chromosome 2"/>
</dbReference>
<protein>
    <recommendedName>
        <fullName evidence="1">F-box associated beta-propeller type 3 domain-containing protein</fullName>
    </recommendedName>
</protein>